<dbReference type="Proteomes" id="UP000193978">
    <property type="component" value="Chromosome"/>
</dbReference>
<keyword evidence="1" id="KW-0732">Signal</keyword>
<dbReference type="OrthoDB" id="8161815at2"/>
<accession>A0A1W6MW23</accession>
<evidence type="ECO:0000256" key="1">
    <source>
        <dbReference type="SAM" id="SignalP"/>
    </source>
</evidence>
<evidence type="ECO:0000313" key="3">
    <source>
        <dbReference type="Proteomes" id="UP000193978"/>
    </source>
</evidence>
<evidence type="ECO:0008006" key="4">
    <source>
        <dbReference type="Google" id="ProtNLM"/>
    </source>
</evidence>
<dbReference type="EMBL" id="CP019948">
    <property type="protein sequence ID" value="ARN81765.1"/>
    <property type="molecule type" value="Genomic_DNA"/>
</dbReference>
<protein>
    <recommendedName>
        <fullName evidence="4">Lipoprotein</fullName>
    </recommendedName>
</protein>
<gene>
    <name evidence="2" type="ORF">B1812_12510</name>
</gene>
<name>A0A1W6MW23_9HYPH</name>
<reference evidence="2 3" key="1">
    <citation type="submission" date="2017-02" db="EMBL/GenBank/DDBJ databases">
        <authorList>
            <person name="Peterson S.W."/>
        </authorList>
    </citation>
    <scope>NUCLEOTIDE SEQUENCE [LARGE SCALE GENOMIC DNA]</scope>
    <source>
        <strain evidence="2 3">S285</strain>
    </source>
</reference>
<keyword evidence="3" id="KW-1185">Reference proteome</keyword>
<dbReference type="AlphaFoldDB" id="A0A1W6MW23"/>
<evidence type="ECO:0000313" key="2">
    <source>
        <dbReference type="EMBL" id="ARN81765.1"/>
    </source>
</evidence>
<dbReference type="RefSeq" id="WP_085771881.1">
    <property type="nucleotide sequence ID" value="NZ_AP027149.1"/>
</dbReference>
<sequence>MRRNAAFLTAALSFAALAAGCNSAAPPPPPPVAAPAAQTSATIPEGPGCASAVARYRAIQDNDLAMGHVDKKVHSRIQKEIAEAQSACAYGDEAKALSLLRASKSRHGYPE</sequence>
<organism evidence="2 3">
    <name type="scientific">Methylocystis bryophila</name>
    <dbReference type="NCBI Taxonomy" id="655015"/>
    <lineage>
        <taxon>Bacteria</taxon>
        <taxon>Pseudomonadati</taxon>
        <taxon>Pseudomonadota</taxon>
        <taxon>Alphaproteobacteria</taxon>
        <taxon>Hyphomicrobiales</taxon>
        <taxon>Methylocystaceae</taxon>
        <taxon>Methylocystis</taxon>
    </lineage>
</organism>
<feature type="signal peptide" evidence="1">
    <location>
        <begin position="1"/>
        <end position="18"/>
    </location>
</feature>
<dbReference type="KEGG" id="mbry:B1812_12510"/>
<proteinExistence type="predicted"/>
<dbReference type="PROSITE" id="PS51257">
    <property type="entry name" value="PROKAR_LIPOPROTEIN"/>
    <property type="match status" value="1"/>
</dbReference>
<feature type="chain" id="PRO_5013230071" description="Lipoprotein" evidence="1">
    <location>
        <begin position="19"/>
        <end position="111"/>
    </location>
</feature>
<dbReference type="STRING" id="655015.B1812_12510"/>